<dbReference type="GO" id="GO:0008270">
    <property type="term" value="F:zinc ion binding"/>
    <property type="evidence" value="ECO:0007669"/>
    <property type="project" value="InterPro"/>
</dbReference>
<dbReference type="GO" id="GO:0003676">
    <property type="term" value="F:nucleic acid binding"/>
    <property type="evidence" value="ECO:0007669"/>
    <property type="project" value="InterPro"/>
</dbReference>
<dbReference type="PANTHER" id="PTHR24559">
    <property type="entry name" value="TRANSPOSON TY3-I GAG-POL POLYPROTEIN"/>
    <property type="match status" value="1"/>
</dbReference>
<organism evidence="2 3">
    <name type="scientific">Vigna mungo</name>
    <name type="common">Black gram</name>
    <name type="synonym">Phaseolus mungo</name>
    <dbReference type="NCBI Taxonomy" id="3915"/>
    <lineage>
        <taxon>Eukaryota</taxon>
        <taxon>Viridiplantae</taxon>
        <taxon>Streptophyta</taxon>
        <taxon>Embryophyta</taxon>
        <taxon>Tracheophyta</taxon>
        <taxon>Spermatophyta</taxon>
        <taxon>Magnoliopsida</taxon>
        <taxon>eudicotyledons</taxon>
        <taxon>Gunneridae</taxon>
        <taxon>Pentapetalae</taxon>
        <taxon>rosids</taxon>
        <taxon>fabids</taxon>
        <taxon>Fabales</taxon>
        <taxon>Fabaceae</taxon>
        <taxon>Papilionoideae</taxon>
        <taxon>50 kb inversion clade</taxon>
        <taxon>NPAAA clade</taxon>
        <taxon>indigoferoid/millettioid clade</taxon>
        <taxon>Phaseoleae</taxon>
        <taxon>Vigna</taxon>
    </lineage>
</organism>
<reference evidence="2 3" key="1">
    <citation type="journal article" date="2023" name="Life. Sci Alliance">
        <title>Evolutionary insights into 3D genome organization and epigenetic landscape of Vigna mungo.</title>
        <authorList>
            <person name="Junaid A."/>
            <person name="Singh B."/>
            <person name="Bhatia S."/>
        </authorList>
    </citation>
    <scope>NUCLEOTIDE SEQUENCE [LARGE SCALE GENOMIC DNA]</scope>
    <source>
        <strain evidence="2">Urdbean</strain>
    </source>
</reference>
<accession>A0AAQ3MW46</accession>
<evidence type="ECO:0000259" key="1">
    <source>
        <dbReference type="SMART" id="SM00343"/>
    </source>
</evidence>
<dbReference type="AlphaFoldDB" id="A0AAQ3MW46"/>
<dbReference type="Gene3D" id="3.30.70.270">
    <property type="match status" value="1"/>
</dbReference>
<dbReference type="SUPFAM" id="SSF56672">
    <property type="entry name" value="DNA/RNA polymerases"/>
    <property type="match status" value="1"/>
</dbReference>
<feature type="domain" description="CCHC-type" evidence="1">
    <location>
        <begin position="186"/>
        <end position="202"/>
    </location>
</feature>
<dbReference type="InterPro" id="IPR043502">
    <property type="entry name" value="DNA/RNA_pol_sf"/>
</dbReference>
<feature type="domain" description="CCHC-type" evidence="1">
    <location>
        <begin position="161"/>
        <end position="176"/>
    </location>
</feature>
<dbReference type="InterPro" id="IPR053134">
    <property type="entry name" value="RNA-dir_DNA_polymerase"/>
</dbReference>
<evidence type="ECO:0000313" key="2">
    <source>
        <dbReference type="EMBL" id="WVY98152.1"/>
    </source>
</evidence>
<gene>
    <name evidence="2" type="ORF">V8G54_030303</name>
</gene>
<proteinExistence type="predicted"/>
<dbReference type="PANTHER" id="PTHR24559:SF444">
    <property type="entry name" value="REVERSE TRANSCRIPTASE DOMAIN-CONTAINING PROTEIN"/>
    <property type="match status" value="1"/>
</dbReference>
<protein>
    <recommendedName>
        <fullName evidence="1">CCHC-type domain-containing protein</fullName>
    </recommendedName>
</protein>
<dbReference type="InterPro" id="IPR001878">
    <property type="entry name" value="Znf_CCHC"/>
</dbReference>
<sequence length="558" mass="63433">MTREDLFGITGVGVFHRELHDDVNAHGNIHDDDQGDDDAPDDVIWMVMIVGVTMEVGRLYGGVEAGVHYLHAGWGGKVLMERYEAIDDRLGRGDHLGNKTMQKYVSHFEYISRIYTHTISKEWKDARAGQDAELMEESQSRVVNIRRCLMLGHSKEILEVKCYKCGGPHIKRNSSKLAYPKPEEKKCYFCHKQGHFVALCPKKKTSGGVSQTYKFSRDKPKELGFPMFDLGCKLVVSTPTSRQPGTHSMLIWCVYHLRATNGVLIDYGGTGENDYISGSSTGYQRRSNLLCCKGNREEKECRREKLWAYRVGVGLVSMALYRMTLAELAVLKNASSCGALVLLVKKKDESSMLCVDYQQLNKLRGVVVFSKIDLRFGYHLILVKLEDVQKTTFRSCHEHYEYVVMSFVRIFWSCLDKFVVVFIDDILIYSKDREEHDAHLRIALEILRGHQLYGNLGGPSKGKGCVEMGATDDSDRVEKLHGFNKLLSEEMKQRLTSALVLVILKTKKDFEVYYDASYKRLGCVLIQDIFHDEVHDDVNPHGGIHDDDQGDDDALMML</sequence>
<evidence type="ECO:0000313" key="3">
    <source>
        <dbReference type="Proteomes" id="UP001374535"/>
    </source>
</evidence>
<name>A0AAQ3MW46_VIGMU</name>
<keyword evidence="3" id="KW-1185">Reference proteome</keyword>
<dbReference type="EMBL" id="CP144692">
    <property type="protein sequence ID" value="WVY98152.1"/>
    <property type="molecule type" value="Genomic_DNA"/>
</dbReference>
<dbReference type="InterPro" id="IPR043128">
    <property type="entry name" value="Rev_trsase/Diguanyl_cyclase"/>
</dbReference>
<dbReference type="CDD" id="cd01647">
    <property type="entry name" value="RT_LTR"/>
    <property type="match status" value="1"/>
</dbReference>
<dbReference type="Gene3D" id="4.10.60.10">
    <property type="entry name" value="Zinc finger, CCHC-type"/>
    <property type="match status" value="1"/>
</dbReference>
<dbReference type="Proteomes" id="UP001374535">
    <property type="component" value="Chromosome 9"/>
</dbReference>
<dbReference type="SMART" id="SM00343">
    <property type="entry name" value="ZnF_C2HC"/>
    <property type="match status" value="2"/>
</dbReference>